<name>A0A840TS70_9BACT</name>
<proteinExistence type="predicted"/>
<keyword evidence="2" id="KW-1185">Reference proteome</keyword>
<accession>A0A840TS70</accession>
<protein>
    <submittedName>
        <fullName evidence="1">Uncharacterized protein</fullName>
    </submittedName>
</protein>
<gene>
    <name evidence="1" type="ORF">HNQ92_002555</name>
</gene>
<dbReference type="EMBL" id="JACHGF010000003">
    <property type="protein sequence ID" value="MBB5284412.1"/>
    <property type="molecule type" value="Genomic_DNA"/>
</dbReference>
<reference evidence="1 2" key="1">
    <citation type="submission" date="2020-08" db="EMBL/GenBank/DDBJ databases">
        <title>Genomic Encyclopedia of Type Strains, Phase IV (KMG-IV): sequencing the most valuable type-strain genomes for metagenomic binning, comparative biology and taxonomic classification.</title>
        <authorList>
            <person name="Goeker M."/>
        </authorList>
    </citation>
    <scope>NUCLEOTIDE SEQUENCE [LARGE SCALE GENOMIC DNA]</scope>
    <source>
        <strain evidence="1 2">DSM 105074</strain>
    </source>
</reference>
<evidence type="ECO:0000313" key="2">
    <source>
        <dbReference type="Proteomes" id="UP000557307"/>
    </source>
</evidence>
<evidence type="ECO:0000313" key="1">
    <source>
        <dbReference type="EMBL" id="MBB5284412.1"/>
    </source>
</evidence>
<dbReference type="Proteomes" id="UP000557307">
    <property type="component" value="Unassembled WGS sequence"/>
</dbReference>
<comment type="caution">
    <text evidence="1">The sequence shown here is derived from an EMBL/GenBank/DDBJ whole genome shotgun (WGS) entry which is preliminary data.</text>
</comment>
<dbReference type="AlphaFoldDB" id="A0A840TS70"/>
<organism evidence="1 2">
    <name type="scientific">Rhabdobacter roseus</name>
    <dbReference type="NCBI Taxonomy" id="1655419"/>
    <lineage>
        <taxon>Bacteria</taxon>
        <taxon>Pseudomonadati</taxon>
        <taxon>Bacteroidota</taxon>
        <taxon>Cytophagia</taxon>
        <taxon>Cytophagales</taxon>
        <taxon>Cytophagaceae</taxon>
        <taxon>Rhabdobacter</taxon>
    </lineage>
</organism>
<dbReference type="RefSeq" id="WP_184174351.1">
    <property type="nucleotide sequence ID" value="NZ_JACHGF010000003.1"/>
</dbReference>
<sequence length="206" mass="22673">MLTVTTSAYNLSQIMNDAWALVRQAGQTLSEALRAVWAQAKAAVKKLNIDLSKISELSVTDLLSLRKAIDAEIGSRPASEDPAPEVPNTPTYTLSWDSGVCDTRKHGKPYIARIVGIADNKLDREFIGLPMSYGKKGAVQVAGTFTAKEGEILEAREGGSWKNEYRYFYVVRNGELINFADATEASKKMDVMKYMMGAISLEELTK</sequence>